<feature type="domain" description="SpaA-like prealbumin fold" evidence="4">
    <location>
        <begin position="371"/>
        <end position="457"/>
    </location>
</feature>
<feature type="domain" description="SpaA-like prealbumin fold" evidence="4">
    <location>
        <begin position="736"/>
        <end position="820"/>
    </location>
</feature>
<feature type="domain" description="SpaA-like prealbumin fold" evidence="4">
    <location>
        <begin position="1303"/>
        <end position="1387"/>
    </location>
</feature>
<dbReference type="InterPro" id="IPR047589">
    <property type="entry name" value="DUF11_rpt"/>
</dbReference>
<feature type="domain" description="SpaA-like prealbumin fold" evidence="4">
    <location>
        <begin position="462"/>
        <end position="535"/>
    </location>
</feature>
<protein>
    <recommendedName>
        <fullName evidence="4">SpaA-like prealbumin fold domain-containing protein</fullName>
    </recommendedName>
</protein>
<feature type="domain" description="SpaA-like prealbumin fold" evidence="4">
    <location>
        <begin position="1202"/>
        <end position="1297"/>
    </location>
</feature>
<keyword evidence="6" id="KW-1185">Reference proteome</keyword>
<keyword evidence="2" id="KW-0964">Secreted</keyword>
<evidence type="ECO:0000313" key="5">
    <source>
        <dbReference type="EMBL" id="QNL45900.1"/>
    </source>
</evidence>
<accession>A0A7G9B8L9</accession>
<reference evidence="5 6" key="1">
    <citation type="submission" date="2020-08" db="EMBL/GenBank/DDBJ databases">
        <authorList>
            <person name="Liu C."/>
            <person name="Sun Q."/>
        </authorList>
    </citation>
    <scope>NUCLEOTIDE SEQUENCE [LARGE SCALE GENOMIC DNA]</scope>
    <source>
        <strain evidence="5 6">NSJ-62</strain>
    </source>
</reference>
<keyword evidence="3" id="KW-0732">Signal</keyword>
<gene>
    <name evidence="5" type="ORF">H8790_11580</name>
</gene>
<evidence type="ECO:0000313" key="6">
    <source>
        <dbReference type="Proteomes" id="UP000515960"/>
    </source>
</evidence>
<feature type="domain" description="SpaA-like prealbumin fold" evidence="4">
    <location>
        <begin position="557"/>
        <end position="634"/>
    </location>
</feature>
<dbReference type="InterPro" id="IPR013783">
    <property type="entry name" value="Ig-like_fold"/>
</dbReference>
<dbReference type="SUPFAM" id="SSF49478">
    <property type="entry name" value="Cna protein B-type domain"/>
    <property type="match status" value="6"/>
</dbReference>
<feature type="domain" description="SpaA-like prealbumin fold" evidence="4">
    <location>
        <begin position="647"/>
        <end position="731"/>
    </location>
</feature>
<feature type="domain" description="SpaA-like prealbumin fold" evidence="4">
    <location>
        <begin position="914"/>
        <end position="1007"/>
    </location>
</feature>
<dbReference type="NCBIfam" id="TIGR01451">
    <property type="entry name" value="B_ant_repeat"/>
    <property type="match status" value="1"/>
</dbReference>
<dbReference type="EMBL" id="CP060490">
    <property type="protein sequence ID" value="QNL45900.1"/>
    <property type="molecule type" value="Genomic_DNA"/>
</dbReference>
<feature type="domain" description="SpaA-like prealbumin fold" evidence="4">
    <location>
        <begin position="284"/>
        <end position="367"/>
    </location>
</feature>
<feature type="domain" description="SpaA-like prealbumin fold" evidence="4">
    <location>
        <begin position="1108"/>
        <end position="1198"/>
    </location>
</feature>
<dbReference type="PANTHER" id="PTHR36108:SF13">
    <property type="entry name" value="COLOSSIN-B-RELATED"/>
    <property type="match status" value="1"/>
</dbReference>
<feature type="domain" description="SpaA-like prealbumin fold" evidence="4">
    <location>
        <begin position="826"/>
        <end position="909"/>
    </location>
</feature>
<evidence type="ECO:0000256" key="3">
    <source>
        <dbReference type="ARBA" id="ARBA00022729"/>
    </source>
</evidence>
<feature type="domain" description="SpaA-like prealbumin fold" evidence="4">
    <location>
        <begin position="1012"/>
        <end position="1097"/>
    </location>
</feature>
<evidence type="ECO:0000256" key="1">
    <source>
        <dbReference type="ARBA" id="ARBA00007257"/>
    </source>
</evidence>
<comment type="similarity">
    <text evidence="1">Belongs to the serine-aspartate repeat-containing protein (SDr) family.</text>
</comment>
<feature type="domain" description="SpaA-like prealbumin fold" evidence="4">
    <location>
        <begin position="1408"/>
        <end position="1485"/>
    </location>
</feature>
<name>A0A7G9B8L9_9FIRM</name>
<organism evidence="5 6">
    <name type="scientific">Oscillibacter hominis</name>
    <dbReference type="NCBI Taxonomy" id="2763056"/>
    <lineage>
        <taxon>Bacteria</taxon>
        <taxon>Bacillati</taxon>
        <taxon>Bacillota</taxon>
        <taxon>Clostridia</taxon>
        <taxon>Eubacteriales</taxon>
        <taxon>Oscillospiraceae</taxon>
        <taxon>Oscillibacter</taxon>
    </lineage>
</organism>
<evidence type="ECO:0000259" key="4">
    <source>
        <dbReference type="Pfam" id="PF17802"/>
    </source>
</evidence>
<dbReference type="Pfam" id="PF17802">
    <property type="entry name" value="SpaA"/>
    <property type="match status" value="13"/>
</dbReference>
<dbReference type="Gene3D" id="2.60.40.10">
    <property type="entry name" value="Immunoglobulins"/>
    <property type="match status" value="13"/>
</dbReference>
<dbReference type="KEGG" id="ohi:H8790_11580"/>
<dbReference type="Proteomes" id="UP000515960">
    <property type="component" value="Chromosome"/>
</dbReference>
<dbReference type="InterPro" id="IPR041033">
    <property type="entry name" value="SpaA_PFL_dom_1"/>
</dbReference>
<evidence type="ECO:0000256" key="2">
    <source>
        <dbReference type="ARBA" id="ARBA00022525"/>
    </source>
</evidence>
<proteinExistence type="inferred from homology"/>
<dbReference type="PANTHER" id="PTHR36108">
    <property type="entry name" value="COLOSSIN-B-RELATED"/>
    <property type="match status" value="1"/>
</dbReference>
<sequence length="1669" mass="181502">MGAFANGYPMRTLEQFKQLHPNDVRGIANLTTAEYEYATQLAIWATCGQVAVPGTAYTAGRSSLIVPTSDAQQICVFDSVKAILALSTHWTKNLYCGMYVRSELNRDMKTVEIVHDLGLEGAANENIGGIKKEIIGGEEYYTRLMYVASATSTWIDGYTTKVYSTDAPAGTIFVAENNSSLTTETSGGTTYYKVDTSKSRVTNLNANGMEYYGAFKVCIPVDNAADEGSFKIKAVGGVAQFNLYLALNPTSTEQSYIISDPGYTTCNAIGTIKWLAEGTQKSANLQVFKVDGTGNALEGAKFILSGNKGTSLTGTSDRNGQITWIGLDPEESFTLREIEAPEGFTLVDPVSVTLSAGRTAYVTVRNSNEKSFQVKKIDAQNKSSLQGAVFLFEQIDGSYKTTGITGFDGVVEFLGDDLPYGSYRVMEQSAPTGYLKDTSVQTVEWTGTKDIVLTFENVREPSLTIIKADAQTGVSLPGASFDVYADGKFITSVTTNDAGEAYVTGITQEAYIEVVETAAPSGYVLDSTKHGIHIDPYNPALEDDPILVITNKAQPALRIVKYDAQTNTPLSGVTFEVYRDTTLIGSYTTDDSGEIFLYDLEPGTYLVKEVAGPDSHVINSTPQEIELEAGQTATQTLIFFNQLKPGIHLVKVDSQTMKSLPNVRFEFKLIGGSYRQEFTSDINGEIDLSKLEPGAYEVRELAAPDGYLIDDAVRVVQINPDENANFVFTNTKKPSMVIVKYDPNTGEYLAGATFRIAKIEDGSHYLDRVSGTDGRIVLENLEPGVYSVLEMSAPEGYIRNETEYHVELFPGQTSQLVVNNDAKPDLLIVKTDAVSGKPVSGVTFTIQKADGSTITTEATNEKGEVFVEDLEPGVYEIWEQSVPDEYLIDKNHQHITLVPNRTGTVRFQNYPKPSLTINKVDSITGDPIQGAKFQITYASNDTFSGEINDLGTYYSDENGQIKLYKLKDGWYRVTELEPAPGYSITEPATQDFHLNAGTGKEITFENTPLSALVVYKYDSVTGEAVEGAVFQVKYLSGTSGTGGTVIGTYKTSANGSFTVTGLKAGTYIVEELASDSSHVIDTAPQTVYISGKEQDVVQLYFGNSPKGALLIKKIDSVTHKPLSDVQFFITTSDGTVVGNNNGYFTTDSAGTILIENIAPGTTLVAKETRAKDGYLLDDTPQTIKIKAGETVTLEFRNQPKGGLIINKLDSVTKKPLEGVTFKITYADGSYVDAEGGKLSSKGLYYTDKNGQIILSGITGTVVVTEEKTISGYVIDESTRSQTVVINPDDTQILTFYNRPVSGILIHKTDANTGKGIYGVSFIIYDSGRNPVDQITTDQNGYAYSEAELSPGKYYIRELENEGYVVDTQYKTVYVRAGQTTTVEWENTPITGQIQVTKYAATNNAVTGQAAGTTLKGAVFEIVRERSGKVVGYITTDARGVAASDPLPLGRYIIREVTAPAYWQLSIQRFDVTLEYPGQIIKLAAFNQPAELGVSIVKTGIKEVLAGDKISYSIKVANTSNVALENFFWHDRLPTDIASASSLTTGTYSHRLTYRVLYKTNYNDYRVLASNLLSTNNYSFALNALPLMAGEAVTDIYFDFGTVPAGFQSSTKATLTIAVSPKAANGYYVINRADAGGKYQGVWQTANSSWITIVRNLTPPTKPQLPKTGY</sequence>